<dbReference type="SFLD" id="SFLDF00045">
    <property type="entry name" value="2-haloacid_dehalogenase"/>
    <property type="match status" value="1"/>
</dbReference>
<dbReference type="eggNOG" id="COG1011">
    <property type="taxonomic scope" value="Bacteria"/>
</dbReference>
<comment type="similarity">
    <text evidence="1">Belongs to the HAD-like hydrolase superfamily. S-2-haloalkanoic acid dehalogenase family.</text>
</comment>
<dbReference type="NCBIfam" id="TIGR01493">
    <property type="entry name" value="HAD-SF-IA-v2"/>
    <property type="match status" value="1"/>
</dbReference>
<keyword evidence="4" id="KW-1185">Reference proteome</keyword>
<dbReference type="Gene3D" id="1.10.150.240">
    <property type="entry name" value="Putative phosphatase, domain 2"/>
    <property type="match status" value="1"/>
</dbReference>
<protein>
    <submittedName>
        <fullName evidence="3">Haloacid dehalogenase, type II</fullName>
        <ecNumber evidence="3">3.8.1.2</ecNumber>
    </submittedName>
</protein>
<dbReference type="InterPro" id="IPR006439">
    <property type="entry name" value="HAD-SF_hydro_IA"/>
</dbReference>
<keyword evidence="2 3" id="KW-0378">Hydrolase</keyword>
<dbReference type="PANTHER" id="PTHR43316:SF3">
    <property type="entry name" value="HALOACID DEHALOGENASE, TYPE II (AFU_ORTHOLOGUE AFUA_2G07750)-RELATED"/>
    <property type="match status" value="1"/>
</dbReference>
<dbReference type="AlphaFoldDB" id="B9L4Z0"/>
<name>B9L4Z0_THERP</name>
<dbReference type="SUPFAM" id="SSF56784">
    <property type="entry name" value="HAD-like"/>
    <property type="match status" value="1"/>
</dbReference>
<dbReference type="PANTHER" id="PTHR43316">
    <property type="entry name" value="HYDROLASE, HALOACID DELAHOGENASE-RELATED"/>
    <property type="match status" value="1"/>
</dbReference>
<evidence type="ECO:0000256" key="1">
    <source>
        <dbReference type="ARBA" id="ARBA00008106"/>
    </source>
</evidence>
<keyword evidence="3" id="KW-0614">Plasmid</keyword>
<dbReference type="EC" id="3.8.1.2" evidence="3"/>
<dbReference type="GO" id="GO:0018784">
    <property type="term" value="F:(S)-2-haloacid dehalogenase activity"/>
    <property type="evidence" value="ECO:0007669"/>
    <property type="project" value="UniProtKB-EC"/>
</dbReference>
<dbReference type="KEGG" id="tro:trd_A0854"/>
<dbReference type="Pfam" id="PF00702">
    <property type="entry name" value="Hydrolase"/>
    <property type="match status" value="1"/>
</dbReference>
<dbReference type="InterPro" id="IPR036412">
    <property type="entry name" value="HAD-like_sf"/>
</dbReference>
<geneLocation type="plasmid" evidence="4">
    <name>Tros</name>
</geneLocation>
<dbReference type="SFLD" id="SFLDG01129">
    <property type="entry name" value="C1.5:_HAD__Beta-PGM__Phosphata"/>
    <property type="match status" value="1"/>
</dbReference>
<dbReference type="HOGENOM" id="CLU_045011_3_1_0"/>
<dbReference type="RefSeq" id="WP_012643089.1">
    <property type="nucleotide sequence ID" value="NC_011961.1"/>
</dbReference>
<dbReference type="Gene3D" id="3.40.50.1000">
    <property type="entry name" value="HAD superfamily/HAD-like"/>
    <property type="match status" value="1"/>
</dbReference>
<dbReference type="EMBL" id="CP001276">
    <property type="protein sequence ID" value="ACM07102.1"/>
    <property type="molecule type" value="Genomic_DNA"/>
</dbReference>
<dbReference type="InterPro" id="IPR023198">
    <property type="entry name" value="PGP-like_dom2"/>
</dbReference>
<sequence length="222" mass="25041">MNEETIEAVVFDVYGTLFGFGRLAERARAIVGDVPLLDRWRTKQLEHSFLRTILGEYEDFWVITAQALDAACEQLELELLPEEREHLLQGWLELDPFPETAMALERLAERGLRLAVLSNGSPMMLEQLLRMAGLREWFEAVLSADAVRRYKPSPAVYALAPAHLVVPPERILFCSANGFDVAGALRYGFRVCWVDRTGSALDALGKQPHRTVQSLTELSEQL</sequence>
<dbReference type="InterPro" id="IPR006328">
    <property type="entry name" value="2-HAD"/>
</dbReference>
<evidence type="ECO:0000256" key="2">
    <source>
        <dbReference type="ARBA" id="ARBA00022801"/>
    </source>
</evidence>
<proteinExistence type="inferred from homology"/>
<accession>B9L4Z0</accession>
<reference evidence="3 4" key="1">
    <citation type="journal article" date="2009" name="PLoS ONE">
        <title>Complete genome sequence of the aerobic CO-oxidizing thermophile Thermomicrobium roseum.</title>
        <authorList>
            <person name="Wu D."/>
            <person name="Raymond J."/>
            <person name="Wu M."/>
            <person name="Chatterji S."/>
            <person name="Ren Q."/>
            <person name="Graham J.E."/>
            <person name="Bryant D.A."/>
            <person name="Robb F."/>
            <person name="Colman A."/>
            <person name="Tallon L.J."/>
            <person name="Badger J.H."/>
            <person name="Madupu R."/>
            <person name="Ward N.L."/>
            <person name="Eisen J.A."/>
        </authorList>
    </citation>
    <scope>NUCLEOTIDE SEQUENCE [LARGE SCALE GENOMIC DNA]</scope>
    <source>
        <strain evidence="4">ATCC 27502 / DSM 5159 / P-2</strain>
        <plasmid evidence="3">unnamed</plasmid>
    </source>
</reference>
<dbReference type="PRINTS" id="PR00413">
    <property type="entry name" value="HADHALOGNASE"/>
</dbReference>
<organism evidence="3 4">
    <name type="scientific">Thermomicrobium roseum (strain ATCC 27502 / DSM 5159 / P-2)</name>
    <dbReference type="NCBI Taxonomy" id="309801"/>
    <lineage>
        <taxon>Bacteria</taxon>
        <taxon>Pseudomonadati</taxon>
        <taxon>Thermomicrobiota</taxon>
        <taxon>Thermomicrobia</taxon>
        <taxon>Thermomicrobiales</taxon>
        <taxon>Thermomicrobiaceae</taxon>
        <taxon>Thermomicrobium</taxon>
    </lineage>
</organism>
<dbReference type="CDD" id="cd02588">
    <property type="entry name" value="HAD_L2-DEX"/>
    <property type="match status" value="1"/>
</dbReference>
<dbReference type="SFLD" id="SFLDG01135">
    <property type="entry name" value="C1.5.6:_HAD__Beta-PGM__Phospha"/>
    <property type="match status" value="1"/>
</dbReference>
<dbReference type="SFLD" id="SFLDS00003">
    <property type="entry name" value="Haloacid_Dehalogenase"/>
    <property type="match status" value="1"/>
</dbReference>
<dbReference type="Proteomes" id="UP000000447">
    <property type="component" value="Plasmid unnamed"/>
</dbReference>
<evidence type="ECO:0000313" key="4">
    <source>
        <dbReference type="Proteomes" id="UP000000447"/>
    </source>
</evidence>
<gene>
    <name evidence="3" type="primary">dehII</name>
    <name evidence="3" type="ordered locus">trd_A0854</name>
</gene>
<dbReference type="InterPro" id="IPR023214">
    <property type="entry name" value="HAD_sf"/>
</dbReference>
<dbReference type="NCBIfam" id="TIGR01428">
    <property type="entry name" value="HAD_type_II"/>
    <property type="match status" value="1"/>
</dbReference>
<dbReference type="InterPro" id="IPR051540">
    <property type="entry name" value="S-2-haloacid_dehalogenase"/>
</dbReference>
<evidence type="ECO:0000313" key="3">
    <source>
        <dbReference type="EMBL" id="ACM07102.1"/>
    </source>
</evidence>